<name>A0A822YQS0_NELNU</name>
<accession>A0A822YQS0</accession>
<evidence type="ECO:0000256" key="1">
    <source>
        <dbReference type="SAM" id="Coils"/>
    </source>
</evidence>
<keyword evidence="4" id="KW-1185">Reference proteome</keyword>
<feature type="region of interest" description="Disordered" evidence="2">
    <location>
        <begin position="99"/>
        <end position="119"/>
    </location>
</feature>
<dbReference type="PANTHER" id="PTHR38378:SF3">
    <property type="entry name" value="MYOSIN HEAVY CHAIN-LIKE PROTEIN"/>
    <property type="match status" value="1"/>
</dbReference>
<keyword evidence="1" id="KW-0175">Coiled coil</keyword>
<reference evidence="3 4" key="1">
    <citation type="journal article" date="2020" name="Mol. Biol. Evol.">
        <title>Distinct Expression and Methylation Patterns for Genes with Different Fates following a Single Whole-Genome Duplication in Flowering Plants.</title>
        <authorList>
            <person name="Shi T."/>
            <person name="Rahmani R.S."/>
            <person name="Gugger P.F."/>
            <person name="Wang M."/>
            <person name="Li H."/>
            <person name="Zhang Y."/>
            <person name="Li Z."/>
            <person name="Wang Q."/>
            <person name="Van de Peer Y."/>
            <person name="Marchal K."/>
            <person name="Chen J."/>
        </authorList>
    </citation>
    <scope>NUCLEOTIDE SEQUENCE [LARGE SCALE GENOMIC DNA]</scope>
    <source>
        <tissue evidence="3">Leaf</tissue>
    </source>
</reference>
<dbReference type="Proteomes" id="UP000607653">
    <property type="component" value="Unassembled WGS sequence"/>
</dbReference>
<dbReference type="EMBL" id="DUZY01000003">
    <property type="protein sequence ID" value="DAD33931.1"/>
    <property type="molecule type" value="Genomic_DNA"/>
</dbReference>
<gene>
    <name evidence="3" type="ORF">HUJ06_012782</name>
</gene>
<feature type="compositionally biased region" description="Basic and acidic residues" evidence="2">
    <location>
        <begin position="103"/>
        <end position="119"/>
    </location>
</feature>
<dbReference type="AlphaFoldDB" id="A0A822YQS0"/>
<sequence length="295" mass="33957">MMIRTSNASPELLHQASCSLERPDDPTLEGVAVNVRLLLKLIQDHQDASTKEFDDRKMQRVASMLTILDDVKARIQKTQTLGRRRMAVLRRCNTDLKLNNRVSPREKKPNEPVTDENQRLRRELSASMAARKSLERMFSGLGKEKEIIAGELSRKVHELKDTKEHLSDVKAQNKMLLAKVKACTAGNKDCNCRRGYDEGNAAALQERNKLLSENLLRSLDGYRFLTKKLKESQDENTKMQAKMAEMGLAVSAGLKRIQYFRQLVGECNERQRRIEKEMAELENIFQRLEMKVCRR</sequence>
<feature type="coiled-coil region" evidence="1">
    <location>
        <begin position="222"/>
        <end position="291"/>
    </location>
</feature>
<proteinExistence type="predicted"/>
<comment type="caution">
    <text evidence="3">The sequence shown here is derived from an EMBL/GenBank/DDBJ whole genome shotgun (WGS) entry which is preliminary data.</text>
</comment>
<protein>
    <submittedName>
        <fullName evidence="3">Uncharacterized protein</fullName>
    </submittedName>
</protein>
<evidence type="ECO:0000313" key="3">
    <source>
        <dbReference type="EMBL" id="DAD33931.1"/>
    </source>
</evidence>
<dbReference type="PANTHER" id="PTHR38378">
    <property type="entry name" value="MYOSIN HEAVY CHAIN-LIKE PROTEIN"/>
    <property type="match status" value="1"/>
</dbReference>
<organism evidence="3 4">
    <name type="scientific">Nelumbo nucifera</name>
    <name type="common">Sacred lotus</name>
    <dbReference type="NCBI Taxonomy" id="4432"/>
    <lineage>
        <taxon>Eukaryota</taxon>
        <taxon>Viridiplantae</taxon>
        <taxon>Streptophyta</taxon>
        <taxon>Embryophyta</taxon>
        <taxon>Tracheophyta</taxon>
        <taxon>Spermatophyta</taxon>
        <taxon>Magnoliopsida</taxon>
        <taxon>Proteales</taxon>
        <taxon>Nelumbonaceae</taxon>
        <taxon>Nelumbo</taxon>
    </lineage>
</organism>
<evidence type="ECO:0000313" key="4">
    <source>
        <dbReference type="Proteomes" id="UP000607653"/>
    </source>
</evidence>
<evidence type="ECO:0000256" key="2">
    <source>
        <dbReference type="SAM" id="MobiDB-lite"/>
    </source>
</evidence>